<organism evidence="11 12">
    <name type="scientific">Paraglomus brasilianum</name>
    <dbReference type="NCBI Taxonomy" id="144538"/>
    <lineage>
        <taxon>Eukaryota</taxon>
        <taxon>Fungi</taxon>
        <taxon>Fungi incertae sedis</taxon>
        <taxon>Mucoromycota</taxon>
        <taxon>Glomeromycotina</taxon>
        <taxon>Glomeromycetes</taxon>
        <taxon>Paraglomerales</taxon>
        <taxon>Paraglomeraceae</taxon>
        <taxon>Paraglomus</taxon>
    </lineage>
</organism>
<feature type="transmembrane region" description="Helical" evidence="9">
    <location>
        <begin position="180"/>
        <end position="201"/>
    </location>
</feature>
<feature type="transmembrane region" description="Helical" evidence="9">
    <location>
        <begin position="213"/>
        <end position="231"/>
    </location>
</feature>
<comment type="subcellular location">
    <subcellularLocation>
        <location evidence="2">Endoplasmic reticulum membrane</location>
        <topology evidence="2">Multi-pass membrane protein</topology>
    </subcellularLocation>
</comment>
<evidence type="ECO:0000256" key="6">
    <source>
        <dbReference type="ARBA" id="ARBA00022824"/>
    </source>
</evidence>
<feature type="chain" id="PRO_5040513682" evidence="10">
    <location>
        <begin position="24"/>
        <end position="327"/>
    </location>
</feature>
<dbReference type="AlphaFoldDB" id="A0A9N8WL44"/>
<name>A0A9N8WL44_9GLOM</name>
<feature type="transmembrane region" description="Helical" evidence="9">
    <location>
        <begin position="296"/>
        <end position="316"/>
    </location>
</feature>
<reference evidence="11" key="1">
    <citation type="submission" date="2021-06" db="EMBL/GenBank/DDBJ databases">
        <authorList>
            <person name="Kallberg Y."/>
            <person name="Tangrot J."/>
            <person name="Rosling A."/>
        </authorList>
    </citation>
    <scope>NUCLEOTIDE SEQUENCE</scope>
    <source>
        <strain evidence="11">BR232B</strain>
    </source>
</reference>
<keyword evidence="12" id="KW-1185">Reference proteome</keyword>
<evidence type="ECO:0000256" key="7">
    <source>
        <dbReference type="ARBA" id="ARBA00022989"/>
    </source>
</evidence>
<evidence type="ECO:0000256" key="3">
    <source>
        <dbReference type="ARBA" id="ARBA00009561"/>
    </source>
</evidence>
<keyword evidence="6" id="KW-0256">Endoplasmic reticulum</keyword>
<dbReference type="GO" id="GO:0008250">
    <property type="term" value="C:oligosaccharyltransferase complex"/>
    <property type="evidence" value="ECO:0007669"/>
    <property type="project" value="TreeGrafter"/>
</dbReference>
<evidence type="ECO:0000313" key="11">
    <source>
        <dbReference type="EMBL" id="CAG8489165.1"/>
    </source>
</evidence>
<evidence type="ECO:0000256" key="4">
    <source>
        <dbReference type="ARBA" id="ARBA00022692"/>
    </source>
</evidence>
<comment type="function">
    <text evidence="1">Subunit of the oligosaccharyl transferase (OST) complex that catalyzes the initial transfer of a defined glycan (Glc(3)Man(9)GlcNAc(2) in eukaryotes) from the lipid carrier dolichol-pyrophosphate to an asparagine residue within an Asn-X-Ser/Thr consensus motif in nascent polypeptide chains, the first step in protein N-glycosylation. N-glycosylation occurs cotranslationally and the complex associates with the Sec61 complex at the channel-forming translocon complex that mediates protein translocation across the endoplasmic reticulum (ER). All subunits are required for a maximal enzyme activity.</text>
</comment>
<evidence type="ECO:0000256" key="2">
    <source>
        <dbReference type="ARBA" id="ARBA00004477"/>
    </source>
</evidence>
<dbReference type="GO" id="GO:0018279">
    <property type="term" value="P:protein N-linked glycosylation via asparagine"/>
    <property type="evidence" value="ECO:0007669"/>
    <property type="project" value="TreeGrafter"/>
</dbReference>
<keyword evidence="7 9" id="KW-1133">Transmembrane helix</keyword>
<evidence type="ECO:0000256" key="5">
    <source>
        <dbReference type="ARBA" id="ARBA00022729"/>
    </source>
</evidence>
<dbReference type="EMBL" id="CAJVPI010000145">
    <property type="protein sequence ID" value="CAG8489165.1"/>
    <property type="molecule type" value="Genomic_DNA"/>
</dbReference>
<evidence type="ECO:0000256" key="9">
    <source>
        <dbReference type="SAM" id="Phobius"/>
    </source>
</evidence>
<gene>
    <name evidence="11" type="ORF">PBRASI_LOCUS2006</name>
</gene>
<dbReference type="PANTHER" id="PTHR12692:SF0">
    <property type="entry name" value="GH11935P"/>
    <property type="match status" value="1"/>
</dbReference>
<dbReference type="InterPro" id="IPR021149">
    <property type="entry name" value="OligosaccharylTrfase_OST3/OST6"/>
</dbReference>
<feature type="transmembrane region" description="Helical" evidence="9">
    <location>
        <begin position="264"/>
        <end position="284"/>
    </location>
</feature>
<dbReference type="PANTHER" id="PTHR12692">
    <property type="entry name" value="DOLICHYL-DIPHOSPHOOLIGOSACCHARIDE--PROTEIN GLYCOSYLTRANSFERASE-RELATED"/>
    <property type="match status" value="1"/>
</dbReference>
<dbReference type="Pfam" id="PF04756">
    <property type="entry name" value="OST3_OST6"/>
    <property type="match status" value="1"/>
</dbReference>
<dbReference type="InterPro" id="IPR036249">
    <property type="entry name" value="Thioredoxin-like_sf"/>
</dbReference>
<dbReference type="Gene3D" id="3.40.30.10">
    <property type="entry name" value="Glutaredoxin"/>
    <property type="match status" value="1"/>
</dbReference>
<comment type="caution">
    <text evidence="11">The sequence shown here is derived from an EMBL/GenBank/DDBJ whole genome shotgun (WGS) entry which is preliminary data.</text>
</comment>
<accession>A0A9N8WL44</accession>
<evidence type="ECO:0000256" key="10">
    <source>
        <dbReference type="SAM" id="SignalP"/>
    </source>
</evidence>
<keyword evidence="8 9" id="KW-0472">Membrane</keyword>
<sequence>MITRRFVLACLIFYCLFISTTFAAKPSLEIKVAKLNDASKKNGIVDLDSDLFEEFVAKPRNYSFVALLTAMDSRINCIPCREFDPEFRLVAKTWKQIGNPVDRIYFGLLDFNNGKTIFNKLKQTSAPSLWYYAPTEGPFAKQVTEPEKYDFRGGLGAEAFASFLSAQLNTPIPITRSPNYLLMAVYGLLVAGLLAFLKLVYPLVQKFVWNRNVWASLSLVIILMMTSGHMWNQIRTPPYVISQQGRVSYVASGFQNQLGLESQIVAIMYGVCALSTIALITSVPKLNDPVKQRFGIYLWVGILVAMFSLVFALFRVKQPGYPFRLFL</sequence>
<evidence type="ECO:0000313" key="12">
    <source>
        <dbReference type="Proteomes" id="UP000789739"/>
    </source>
</evidence>
<proteinExistence type="inferred from homology"/>
<evidence type="ECO:0000256" key="8">
    <source>
        <dbReference type="ARBA" id="ARBA00023136"/>
    </source>
</evidence>
<keyword evidence="4 9" id="KW-0812">Transmembrane</keyword>
<evidence type="ECO:0000256" key="1">
    <source>
        <dbReference type="ARBA" id="ARBA00002791"/>
    </source>
</evidence>
<dbReference type="OrthoDB" id="67566at2759"/>
<keyword evidence="5 10" id="KW-0732">Signal</keyword>
<protein>
    <submittedName>
        <fullName evidence="11">3403_t:CDS:1</fullName>
    </submittedName>
</protein>
<feature type="signal peptide" evidence="10">
    <location>
        <begin position="1"/>
        <end position="23"/>
    </location>
</feature>
<dbReference type="Proteomes" id="UP000789739">
    <property type="component" value="Unassembled WGS sequence"/>
</dbReference>
<dbReference type="SUPFAM" id="SSF52833">
    <property type="entry name" value="Thioredoxin-like"/>
    <property type="match status" value="1"/>
</dbReference>
<comment type="similarity">
    <text evidence="3">Belongs to the OST3/OST6 family.</text>
</comment>